<dbReference type="Proteomes" id="UP001165065">
    <property type="component" value="Unassembled WGS sequence"/>
</dbReference>
<dbReference type="AlphaFoldDB" id="A0A9W7L9D0"/>
<feature type="domain" description="Methyltransferase type 11" evidence="2">
    <location>
        <begin position="143"/>
        <end position="194"/>
    </location>
</feature>
<dbReference type="SUPFAM" id="SSF53335">
    <property type="entry name" value="S-adenosyl-L-methionine-dependent methyltransferases"/>
    <property type="match status" value="1"/>
</dbReference>
<organism evidence="3 4">
    <name type="scientific">Triparma columacea</name>
    <dbReference type="NCBI Taxonomy" id="722753"/>
    <lineage>
        <taxon>Eukaryota</taxon>
        <taxon>Sar</taxon>
        <taxon>Stramenopiles</taxon>
        <taxon>Ochrophyta</taxon>
        <taxon>Bolidophyceae</taxon>
        <taxon>Parmales</taxon>
        <taxon>Triparmaceae</taxon>
        <taxon>Triparma</taxon>
    </lineage>
</organism>
<dbReference type="PANTHER" id="PTHR43036">
    <property type="entry name" value="OSJNBB0011N17.9 PROTEIN"/>
    <property type="match status" value="1"/>
</dbReference>
<dbReference type="InterPro" id="IPR029063">
    <property type="entry name" value="SAM-dependent_MTases_sf"/>
</dbReference>
<dbReference type="Pfam" id="PF08241">
    <property type="entry name" value="Methyltransf_11"/>
    <property type="match status" value="1"/>
</dbReference>
<keyword evidence="4" id="KW-1185">Reference proteome</keyword>
<dbReference type="GO" id="GO:0008757">
    <property type="term" value="F:S-adenosylmethionine-dependent methyltransferase activity"/>
    <property type="evidence" value="ECO:0007669"/>
    <property type="project" value="InterPro"/>
</dbReference>
<reference evidence="4" key="1">
    <citation type="journal article" date="2023" name="Commun. Biol.">
        <title>Genome analysis of Parmales, the sister group of diatoms, reveals the evolutionary specialization of diatoms from phago-mixotrophs to photoautotrophs.</title>
        <authorList>
            <person name="Ban H."/>
            <person name="Sato S."/>
            <person name="Yoshikawa S."/>
            <person name="Yamada K."/>
            <person name="Nakamura Y."/>
            <person name="Ichinomiya M."/>
            <person name="Sato N."/>
            <person name="Blanc-Mathieu R."/>
            <person name="Endo H."/>
            <person name="Kuwata A."/>
            <person name="Ogata H."/>
        </authorList>
    </citation>
    <scope>NUCLEOTIDE SEQUENCE [LARGE SCALE GENOMIC DNA]</scope>
</reference>
<evidence type="ECO:0000256" key="1">
    <source>
        <dbReference type="SAM" id="SignalP"/>
    </source>
</evidence>
<keyword evidence="1" id="KW-0732">Signal</keyword>
<comment type="caution">
    <text evidence="3">The sequence shown here is derived from an EMBL/GenBank/DDBJ whole genome shotgun (WGS) entry which is preliminary data.</text>
</comment>
<dbReference type="PANTHER" id="PTHR43036:SF1">
    <property type="entry name" value="S-ADENOSYL-L-METHIONINE-DEPENDENT METHYLTRANSFERASES SUPERFAMILY PROTEIN"/>
    <property type="match status" value="1"/>
</dbReference>
<feature type="chain" id="PRO_5040911030" description="Methyltransferase type 11 domain-containing protein" evidence="1">
    <location>
        <begin position="25"/>
        <end position="264"/>
    </location>
</feature>
<protein>
    <recommendedName>
        <fullName evidence="2">Methyltransferase type 11 domain-containing protein</fullName>
    </recommendedName>
</protein>
<feature type="signal peptide" evidence="1">
    <location>
        <begin position="1"/>
        <end position="24"/>
    </location>
</feature>
<sequence>MMHLNTTTTLLLLIFILLLHSSNQLSYQSSLPAAGRQSPVTRVLDAPFSDQFPYTKQQLTPEWPDNDRAFYFLPKFVHHASPGCRTQLTNFYSTILPPPSTGATLDLCSSFTSHYPPGYKASKSVALGLNPLELLFNPSKTSFNVHDLNAEPTLPYPSSTFDVCTLALSVDYLTSPLSVFTEIHRVLKPSGLACISFTNRCFPTKVVPIWTNPFTPENHARIVGEYFHHSAEWEEVGVRDLSEEGWEGQKNPMVAVLARKKKDK</sequence>
<evidence type="ECO:0000313" key="4">
    <source>
        <dbReference type="Proteomes" id="UP001165065"/>
    </source>
</evidence>
<proteinExistence type="predicted"/>
<accession>A0A9W7L9D0</accession>
<dbReference type="InterPro" id="IPR013216">
    <property type="entry name" value="Methyltransf_11"/>
</dbReference>
<name>A0A9W7L9D0_9STRA</name>
<dbReference type="OrthoDB" id="2013972at2759"/>
<evidence type="ECO:0000259" key="2">
    <source>
        <dbReference type="Pfam" id="PF08241"/>
    </source>
</evidence>
<gene>
    <name evidence="3" type="ORF">TrCOL_g3305</name>
</gene>
<dbReference type="EMBL" id="BRYA01000109">
    <property type="protein sequence ID" value="GMI39723.1"/>
    <property type="molecule type" value="Genomic_DNA"/>
</dbReference>
<evidence type="ECO:0000313" key="3">
    <source>
        <dbReference type="EMBL" id="GMI39723.1"/>
    </source>
</evidence>
<dbReference type="Gene3D" id="3.40.50.150">
    <property type="entry name" value="Vaccinia Virus protein VP39"/>
    <property type="match status" value="1"/>
</dbReference>